<organism evidence="1 2">
    <name type="scientific">Paracoccus cavernae</name>
    <dbReference type="NCBI Taxonomy" id="1571207"/>
    <lineage>
        <taxon>Bacteria</taxon>
        <taxon>Pseudomonadati</taxon>
        <taxon>Pseudomonadota</taxon>
        <taxon>Alphaproteobacteria</taxon>
        <taxon>Rhodobacterales</taxon>
        <taxon>Paracoccaceae</taxon>
        <taxon>Paracoccus</taxon>
    </lineage>
</organism>
<dbReference type="EMBL" id="JAUFRC010000001">
    <property type="protein sequence ID" value="MDN3710753.1"/>
    <property type="molecule type" value="Genomic_DNA"/>
</dbReference>
<reference evidence="2" key="1">
    <citation type="journal article" date="2019" name="Int. J. Syst. Evol. Microbiol.">
        <title>The Global Catalogue of Microorganisms (GCM) 10K type strain sequencing project: providing services to taxonomists for standard genome sequencing and annotation.</title>
        <authorList>
            <consortium name="The Broad Institute Genomics Platform"/>
            <consortium name="The Broad Institute Genome Sequencing Center for Infectious Disease"/>
            <person name="Wu L."/>
            <person name="Ma J."/>
        </authorList>
    </citation>
    <scope>NUCLEOTIDE SEQUENCE [LARGE SCALE GENOMIC DNA]</scope>
    <source>
        <strain evidence="2">CECT 8482</strain>
    </source>
</reference>
<evidence type="ECO:0000313" key="2">
    <source>
        <dbReference type="Proteomes" id="UP001243846"/>
    </source>
</evidence>
<evidence type="ECO:0000313" key="1">
    <source>
        <dbReference type="EMBL" id="MDN3710753.1"/>
    </source>
</evidence>
<evidence type="ECO:0008006" key="3">
    <source>
        <dbReference type="Google" id="ProtNLM"/>
    </source>
</evidence>
<keyword evidence="2" id="KW-1185">Reference proteome</keyword>
<protein>
    <recommendedName>
        <fullName evidence="3">Chaperone modulatory protein CbpM</fullName>
    </recommendedName>
</protein>
<accession>A0ABT8D4A5</accession>
<dbReference type="RefSeq" id="WP_377688353.1">
    <property type="nucleotide sequence ID" value="NZ_JBHMDZ010000049.1"/>
</dbReference>
<comment type="caution">
    <text evidence="1">The sequence shown here is derived from an EMBL/GenBank/DDBJ whole genome shotgun (WGS) entry which is preliminary data.</text>
</comment>
<proteinExistence type="predicted"/>
<sequence length="115" mass="12753">MIRHYTFEETLTVVSDLTEPDLNRYIRAGVVQTITSTQGPVFRDIDIARLGVLVELTEGYALDDEALGLVMSLLDQLNGMRADMRAVLDAIAQEPPETRQRLGRAISDGREPSHG</sequence>
<gene>
    <name evidence="1" type="ORF">QWZ10_00935</name>
</gene>
<dbReference type="Gene3D" id="1.10.1660.10">
    <property type="match status" value="1"/>
</dbReference>
<name>A0ABT8D4A5_9RHOB</name>
<dbReference type="Proteomes" id="UP001243846">
    <property type="component" value="Unassembled WGS sequence"/>
</dbReference>